<gene>
    <name evidence="2" type="ORF">PCOR1329_LOCUS27089</name>
</gene>
<evidence type="ECO:0000313" key="2">
    <source>
        <dbReference type="EMBL" id="CAK0827585.1"/>
    </source>
</evidence>
<feature type="non-terminal residue" evidence="2">
    <location>
        <position position="1"/>
    </location>
</feature>
<protein>
    <recommendedName>
        <fullName evidence="1">Protein kinase domain-containing protein</fullName>
    </recommendedName>
</protein>
<comment type="caution">
    <text evidence="2">The sequence shown here is derived from an EMBL/GenBank/DDBJ whole genome shotgun (WGS) entry which is preliminary data.</text>
</comment>
<organism evidence="2 3">
    <name type="scientific">Prorocentrum cordatum</name>
    <dbReference type="NCBI Taxonomy" id="2364126"/>
    <lineage>
        <taxon>Eukaryota</taxon>
        <taxon>Sar</taxon>
        <taxon>Alveolata</taxon>
        <taxon>Dinophyceae</taxon>
        <taxon>Prorocentrales</taxon>
        <taxon>Prorocentraceae</taxon>
        <taxon>Prorocentrum</taxon>
    </lineage>
</organism>
<dbReference type="Gene3D" id="1.10.510.10">
    <property type="entry name" value="Transferase(Phosphotransferase) domain 1"/>
    <property type="match status" value="1"/>
</dbReference>
<accession>A0ABN9SCM2</accession>
<dbReference type="SMART" id="SM00220">
    <property type="entry name" value="S_TKc"/>
    <property type="match status" value="1"/>
</dbReference>
<proteinExistence type="predicted"/>
<name>A0ABN9SCM2_9DINO</name>
<dbReference type="Proteomes" id="UP001189429">
    <property type="component" value="Unassembled WGS sequence"/>
</dbReference>
<dbReference type="PANTHER" id="PTHR46146:SF3">
    <property type="entry name" value="SERINE_THREONINE-PROTEIN KINASE-LIKE PROTEIN CCR3-RELATED"/>
    <property type="match status" value="1"/>
</dbReference>
<dbReference type="PROSITE" id="PS50011">
    <property type="entry name" value="PROTEIN_KINASE_DOM"/>
    <property type="match status" value="1"/>
</dbReference>
<feature type="domain" description="Protein kinase" evidence="1">
    <location>
        <begin position="1"/>
        <end position="258"/>
    </location>
</feature>
<sequence length="356" mass="38899">ASGFHDEVQMLSKFRHPNLVTLLGWAKDEDARYLVYELLSGGDLFQRLVRSRRAASQPFTWQERRIPWLSVCLDAATGLSHLHNSTPQAFHRDVKSANIVLSGSGTAKMADFGLSCTAGPLEAATLRAVCGTPGYLCPLYKATGRMSEGSEVYSFGMVMLEVVASAWAERAAPGGLAYPIARSIMPQQAGALERCMQGLDRGAAWPTEENKEKKQQHASGPDLACTGAQAARARIMKNLNDGNEREPTSGMDAVEEKFGLRLSSMGKRQALVPTLPTKPNKPSEFFDVLPVPQWQRKGDISCQWKQLVRVDPQQGDAPLVLSFVMANVREFNLDKQGIVAGVKAPRTGSVKAEWSL</sequence>
<dbReference type="PANTHER" id="PTHR46146">
    <property type="entry name" value="SERINE/THREONINE-PROTEIN KINASE-LIKE PROTEIN CCR4"/>
    <property type="match status" value="1"/>
</dbReference>
<dbReference type="EMBL" id="CAUYUJ010009757">
    <property type="protein sequence ID" value="CAK0827585.1"/>
    <property type="molecule type" value="Genomic_DNA"/>
</dbReference>
<evidence type="ECO:0000313" key="3">
    <source>
        <dbReference type="Proteomes" id="UP001189429"/>
    </source>
</evidence>
<dbReference type="InterPro" id="IPR011009">
    <property type="entry name" value="Kinase-like_dom_sf"/>
</dbReference>
<keyword evidence="3" id="KW-1185">Reference proteome</keyword>
<reference evidence="2" key="1">
    <citation type="submission" date="2023-10" db="EMBL/GenBank/DDBJ databases">
        <authorList>
            <person name="Chen Y."/>
            <person name="Shah S."/>
            <person name="Dougan E. K."/>
            <person name="Thang M."/>
            <person name="Chan C."/>
        </authorList>
    </citation>
    <scope>NUCLEOTIDE SEQUENCE [LARGE SCALE GENOMIC DNA]</scope>
</reference>
<dbReference type="InterPro" id="IPR000719">
    <property type="entry name" value="Prot_kinase_dom"/>
</dbReference>
<evidence type="ECO:0000259" key="1">
    <source>
        <dbReference type="PROSITE" id="PS50011"/>
    </source>
</evidence>
<dbReference type="SUPFAM" id="SSF56112">
    <property type="entry name" value="Protein kinase-like (PK-like)"/>
    <property type="match status" value="1"/>
</dbReference>
<dbReference type="Pfam" id="PF00069">
    <property type="entry name" value="Pkinase"/>
    <property type="match status" value="1"/>
</dbReference>